<dbReference type="AlphaFoldDB" id="A0A167B5A1"/>
<organism evidence="1 2">
    <name type="scientific">Colletotrichum incanum</name>
    <name type="common">Soybean anthracnose fungus</name>
    <dbReference type="NCBI Taxonomy" id="1573173"/>
    <lineage>
        <taxon>Eukaryota</taxon>
        <taxon>Fungi</taxon>
        <taxon>Dikarya</taxon>
        <taxon>Ascomycota</taxon>
        <taxon>Pezizomycotina</taxon>
        <taxon>Sordariomycetes</taxon>
        <taxon>Hypocreomycetidae</taxon>
        <taxon>Glomerellales</taxon>
        <taxon>Glomerellaceae</taxon>
        <taxon>Colletotrichum</taxon>
        <taxon>Colletotrichum spaethianum species complex</taxon>
    </lineage>
</organism>
<sequence length="381" mass="37953">LHETDRTALHGLGHDMADQETVAATGEAAVRQQSDVLAETGAHDGGTGLQHLRHTGTALGALVADDDDSLLALLDLVALERRDEGVLLVEHACLTLEAQALLASDLANRAAGRELAAQNLDVARGLDGVAEGADDLLVGGERGHVLDVLLHRLTGDGDAGAVNQAFLQEELEQAGGATDAVHVGHDVLSRGLQVSQEGGAVGDGLEVVDGELDADGVGNSQEMEHSVGAASEDVDDDHGVLESLARHDVARADVLLEDVLDGGADALALGLLARVLGGAAAAAGHRQTERLDGGGHGVGRVHASAGTAAGAGVADDVEALLLGDLAGDVLAVGLEGGDDVDGLAALAATGLDGAAIYHDAGAVDAAHGDGDTGHVLVAAGQ</sequence>
<keyword evidence="2" id="KW-1185">Reference proteome</keyword>
<reference evidence="1 2" key="1">
    <citation type="submission" date="2015-06" db="EMBL/GenBank/DDBJ databases">
        <title>Survival trade-offs in plant roots during colonization by closely related pathogenic and mutualistic fungi.</title>
        <authorList>
            <person name="Hacquard S."/>
            <person name="Kracher B."/>
            <person name="Hiruma K."/>
            <person name="Weinman A."/>
            <person name="Muench P."/>
            <person name="Garrido Oter R."/>
            <person name="Ver Loren van Themaat E."/>
            <person name="Dallerey J.-F."/>
            <person name="Damm U."/>
            <person name="Henrissat B."/>
            <person name="Lespinet O."/>
            <person name="Thon M."/>
            <person name="Kemen E."/>
            <person name="McHardy A.C."/>
            <person name="Schulze-Lefert P."/>
            <person name="O'Connell R.J."/>
        </authorList>
    </citation>
    <scope>NUCLEOTIDE SEQUENCE [LARGE SCALE GENOMIC DNA]</scope>
    <source>
        <strain evidence="1 2">MAFF 238704</strain>
    </source>
</reference>
<evidence type="ECO:0000313" key="2">
    <source>
        <dbReference type="Proteomes" id="UP000076584"/>
    </source>
</evidence>
<evidence type="ECO:0000313" key="1">
    <source>
        <dbReference type="EMBL" id="KZL80902.1"/>
    </source>
</evidence>
<dbReference type="Proteomes" id="UP000076584">
    <property type="component" value="Unassembled WGS sequence"/>
</dbReference>
<feature type="non-terminal residue" evidence="1">
    <location>
        <position position="1"/>
    </location>
</feature>
<gene>
    <name evidence="1" type="ORF">CI238_06658</name>
</gene>
<proteinExistence type="predicted"/>
<protein>
    <submittedName>
        <fullName evidence="1">Uncharacterized protein</fullName>
    </submittedName>
</protein>
<comment type="caution">
    <text evidence="1">The sequence shown here is derived from an EMBL/GenBank/DDBJ whole genome shotgun (WGS) entry which is preliminary data.</text>
</comment>
<name>A0A167B5A1_COLIC</name>
<dbReference type="EMBL" id="LFIW01001785">
    <property type="protein sequence ID" value="KZL80902.1"/>
    <property type="molecule type" value="Genomic_DNA"/>
</dbReference>
<accession>A0A167B5A1</accession>